<gene>
    <name evidence="1" type="ORF">DSM01_2928</name>
    <name evidence="2" type="ORF">SAMN04487999_3175</name>
</gene>
<dbReference type="PANTHER" id="PTHR33639:SF2">
    <property type="entry name" value="DUF393 DOMAIN-CONTAINING PROTEIN"/>
    <property type="match status" value="1"/>
</dbReference>
<dbReference type="EMBL" id="QOVN01000006">
    <property type="protein sequence ID" value="RXG27809.1"/>
    <property type="molecule type" value="Genomic_DNA"/>
</dbReference>
<dbReference type="OrthoDB" id="9785438at2"/>
<dbReference type="STRING" id="573501.SAMN04487999_3175"/>
<dbReference type="InterPro" id="IPR052927">
    <property type="entry name" value="DCC_oxidoreductase"/>
</dbReference>
<dbReference type="InterPro" id="IPR007263">
    <property type="entry name" value="DCC1-like"/>
</dbReference>
<dbReference type="AlphaFoldDB" id="A0A1M5ZK30"/>
<dbReference type="Proteomes" id="UP000290037">
    <property type="component" value="Unassembled WGS sequence"/>
</dbReference>
<dbReference type="Pfam" id="PF04134">
    <property type="entry name" value="DCC1-like"/>
    <property type="match status" value="1"/>
</dbReference>
<evidence type="ECO:0000313" key="3">
    <source>
        <dbReference type="Proteomes" id="UP000184240"/>
    </source>
</evidence>
<protein>
    <submittedName>
        <fullName evidence="1">DCC family thiol-disulfide oxidoreductase YuxK</fullName>
    </submittedName>
    <submittedName>
        <fullName evidence="2">Predicted thiol-disulfide oxidoreductase YuxK, DCC family</fullName>
    </submittedName>
</protein>
<evidence type="ECO:0000313" key="2">
    <source>
        <dbReference type="EMBL" id="SHI24590.1"/>
    </source>
</evidence>
<keyword evidence="4" id="KW-1185">Reference proteome</keyword>
<dbReference type="RefSeq" id="WP_072984731.1">
    <property type="nucleotide sequence ID" value="NZ_FQXT01000006.1"/>
</dbReference>
<name>A0A1M5ZK30_9FLAO</name>
<dbReference type="EMBL" id="FQXT01000006">
    <property type="protein sequence ID" value="SHI24590.1"/>
    <property type="molecule type" value="Genomic_DNA"/>
</dbReference>
<reference evidence="3" key="1">
    <citation type="submission" date="2016-11" db="EMBL/GenBank/DDBJ databases">
        <authorList>
            <person name="Varghese N."/>
            <person name="Submissions S."/>
        </authorList>
    </citation>
    <scope>NUCLEOTIDE SEQUENCE [LARGE SCALE GENOMIC DNA]</scope>
    <source>
        <strain evidence="3">DSM 19859</strain>
    </source>
</reference>
<organism evidence="2 3">
    <name type="scientific">Leeuwenhoekiella palythoae</name>
    <dbReference type="NCBI Taxonomy" id="573501"/>
    <lineage>
        <taxon>Bacteria</taxon>
        <taxon>Pseudomonadati</taxon>
        <taxon>Bacteroidota</taxon>
        <taxon>Flavobacteriia</taxon>
        <taxon>Flavobacteriales</taxon>
        <taxon>Flavobacteriaceae</taxon>
        <taxon>Leeuwenhoekiella</taxon>
    </lineage>
</organism>
<dbReference type="GO" id="GO:0015035">
    <property type="term" value="F:protein-disulfide reductase activity"/>
    <property type="evidence" value="ECO:0007669"/>
    <property type="project" value="InterPro"/>
</dbReference>
<reference evidence="1 4" key="3">
    <citation type="submission" date="2018-07" db="EMBL/GenBank/DDBJ databases">
        <title>Leeuwenhoekiella genomics.</title>
        <authorList>
            <person name="Tahon G."/>
            <person name="Willems A."/>
        </authorList>
    </citation>
    <scope>NUCLEOTIDE SEQUENCE [LARGE SCALE GENOMIC DNA]</scope>
    <source>
        <strain evidence="1 4">LMG 24856</strain>
    </source>
</reference>
<reference evidence="2" key="2">
    <citation type="submission" date="2016-11" db="EMBL/GenBank/DDBJ databases">
        <authorList>
            <person name="Jaros S."/>
            <person name="Januszkiewicz K."/>
            <person name="Wedrychowicz H."/>
        </authorList>
    </citation>
    <scope>NUCLEOTIDE SEQUENCE [LARGE SCALE GENOMIC DNA]</scope>
    <source>
        <strain evidence="2">DSM 19859</strain>
    </source>
</reference>
<dbReference type="PANTHER" id="PTHR33639">
    <property type="entry name" value="THIOL-DISULFIDE OXIDOREDUCTASE DCC"/>
    <property type="match status" value="1"/>
</dbReference>
<dbReference type="Proteomes" id="UP000184240">
    <property type="component" value="Unassembled WGS sequence"/>
</dbReference>
<sequence length="132" mass="14926">MKGKIILFDGVCNLCNGAINFIIKHDPKGIFKFASLQEETGQKLLAQHNIDPQETDSIVLIDDDKVSVKSSAALRIAKNLNQGYPLLFGFMIIPTFIRNGVYDFIAANRYKWFGKKESCMLPTPELRSRFLD</sequence>
<evidence type="ECO:0000313" key="4">
    <source>
        <dbReference type="Proteomes" id="UP000290037"/>
    </source>
</evidence>
<proteinExistence type="predicted"/>
<accession>A0A1M5ZK30</accession>
<evidence type="ECO:0000313" key="1">
    <source>
        <dbReference type="EMBL" id="RXG27809.1"/>
    </source>
</evidence>